<keyword evidence="2" id="KW-0496">Mitochondrion</keyword>
<evidence type="ECO:0000256" key="1">
    <source>
        <dbReference type="ARBA" id="ARBA00004305"/>
    </source>
</evidence>
<dbReference type="GO" id="GO:0044183">
    <property type="term" value="F:protein folding chaperone"/>
    <property type="evidence" value="ECO:0007669"/>
    <property type="project" value="TreeGrafter"/>
</dbReference>
<evidence type="ECO:0000313" key="6">
    <source>
        <dbReference type="EMBL" id="GMH88565.1"/>
    </source>
</evidence>
<evidence type="ECO:0000259" key="5">
    <source>
        <dbReference type="Pfam" id="PF05347"/>
    </source>
</evidence>
<gene>
    <name evidence="6" type="ORF">TrST_g11197</name>
</gene>
<keyword evidence="7" id="KW-1185">Reference proteome</keyword>
<dbReference type="PANTHER" id="PTHR46749:SF1">
    <property type="entry name" value="COMPLEX III ASSEMBLY FACTOR LYRM7"/>
    <property type="match status" value="1"/>
</dbReference>
<evidence type="ECO:0000256" key="4">
    <source>
        <dbReference type="SAM" id="MobiDB-lite"/>
    </source>
</evidence>
<feature type="compositionally biased region" description="Basic and acidic residues" evidence="4">
    <location>
        <begin position="112"/>
        <end position="129"/>
    </location>
</feature>
<protein>
    <recommendedName>
        <fullName evidence="5">Complex 1 LYR protein domain-containing protein</fullName>
    </recommendedName>
</protein>
<reference evidence="7" key="1">
    <citation type="journal article" date="2023" name="Commun. Biol.">
        <title>Genome analysis of Parmales, the sister group of diatoms, reveals the evolutionary specialization of diatoms from phago-mixotrophs to photoautotrophs.</title>
        <authorList>
            <person name="Ban H."/>
            <person name="Sato S."/>
            <person name="Yoshikawa S."/>
            <person name="Yamada K."/>
            <person name="Nakamura Y."/>
            <person name="Ichinomiya M."/>
            <person name="Sato N."/>
            <person name="Blanc-Mathieu R."/>
            <person name="Endo H."/>
            <person name="Kuwata A."/>
            <person name="Ogata H."/>
        </authorList>
    </citation>
    <scope>NUCLEOTIDE SEQUENCE [LARGE SCALE GENOMIC DNA]</scope>
    <source>
        <strain evidence="7">NIES 3701</strain>
    </source>
</reference>
<keyword evidence="3" id="KW-0143">Chaperone</keyword>
<dbReference type="InterPro" id="IPR045298">
    <property type="entry name" value="Complex1_LYR_LYRM7"/>
</dbReference>
<dbReference type="Proteomes" id="UP001165085">
    <property type="component" value="Unassembled WGS sequence"/>
</dbReference>
<evidence type="ECO:0000256" key="3">
    <source>
        <dbReference type="ARBA" id="ARBA00023186"/>
    </source>
</evidence>
<dbReference type="GO" id="GO:0005759">
    <property type="term" value="C:mitochondrial matrix"/>
    <property type="evidence" value="ECO:0007669"/>
    <property type="project" value="UniProtKB-SubCell"/>
</dbReference>
<proteinExistence type="predicted"/>
<dbReference type="CDD" id="cd20267">
    <property type="entry name" value="Complex1_LYR_LYRM7"/>
    <property type="match status" value="1"/>
</dbReference>
<organism evidence="6 7">
    <name type="scientific">Triparma strigata</name>
    <dbReference type="NCBI Taxonomy" id="1606541"/>
    <lineage>
        <taxon>Eukaryota</taxon>
        <taxon>Sar</taxon>
        <taxon>Stramenopiles</taxon>
        <taxon>Ochrophyta</taxon>
        <taxon>Bolidophyceae</taxon>
        <taxon>Parmales</taxon>
        <taxon>Triparmaceae</taxon>
        <taxon>Triparma</taxon>
    </lineage>
</organism>
<comment type="subcellular location">
    <subcellularLocation>
        <location evidence="1">Mitochondrion matrix</location>
    </subcellularLocation>
</comment>
<dbReference type="InterPro" id="IPR050435">
    <property type="entry name" value="MZM1/LYRM7"/>
</dbReference>
<evidence type="ECO:0000313" key="7">
    <source>
        <dbReference type="Proteomes" id="UP001165085"/>
    </source>
</evidence>
<dbReference type="InterPro" id="IPR008011">
    <property type="entry name" value="Complex1_LYR_dom"/>
</dbReference>
<evidence type="ECO:0000256" key="2">
    <source>
        <dbReference type="ARBA" id="ARBA00023128"/>
    </source>
</evidence>
<feature type="region of interest" description="Disordered" evidence="4">
    <location>
        <begin position="105"/>
        <end position="129"/>
    </location>
</feature>
<name>A0A9W7ESS6_9STRA</name>
<dbReference type="Pfam" id="PF05347">
    <property type="entry name" value="Complex1_LYR"/>
    <property type="match status" value="1"/>
</dbReference>
<dbReference type="OrthoDB" id="529194at2759"/>
<dbReference type="PANTHER" id="PTHR46749">
    <property type="entry name" value="COMPLEX III ASSEMBLY FACTOR LYRM7"/>
    <property type="match status" value="1"/>
</dbReference>
<dbReference type="GO" id="GO:0034551">
    <property type="term" value="P:mitochondrial respiratory chain complex III assembly"/>
    <property type="evidence" value="ECO:0007669"/>
    <property type="project" value="InterPro"/>
</dbReference>
<accession>A0A9W7ESS6</accession>
<dbReference type="EMBL" id="BRXY01000344">
    <property type="protein sequence ID" value="GMH88565.1"/>
    <property type="molecule type" value="Genomic_DNA"/>
</dbReference>
<comment type="caution">
    <text evidence="6">The sequence shown here is derived from an EMBL/GenBank/DDBJ whole genome shotgun (WGS) entry which is preliminary data.</text>
</comment>
<dbReference type="AlphaFoldDB" id="A0A9W7ESS6"/>
<feature type="domain" description="Complex 1 LYR protein" evidence="5">
    <location>
        <begin position="6"/>
        <end position="57"/>
    </location>
</feature>
<sequence length="129" mass="14499">MSLRPSVLSGYRRLLRARLLPFSSDPHALSESRRELKTQFLLNKDITDSSQILELLKGIDEVETMLKSSIVQGKISERDSKPVVEVKIREDNKDAMDVDQLNQLESLGGDLGGKEETKSISELKIDRSS</sequence>